<feature type="transmembrane region" description="Helical" evidence="6">
    <location>
        <begin position="77"/>
        <end position="96"/>
    </location>
</feature>
<keyword evidence="2" id="KW-1003">Cell membrane</keyword>
<feature type="transmembrane region" description="Helical" evidence="6">
    <location>
        <begin position="225"/>
        <end position="242"/>
    </location>
</feature>
<evidence type="ECO:0000256" key="1">
    <source>
        <dbReference type="ARBA" id="ARBA00004651"/>
    </source>
</evidence>
<feature type="transmembrane region" description="Helical" evidence="6">
    <location>
        <begin position="299"/>
        <end position="315"/>
    </location>
</feature>
<keyword evidence="4 6" id="KW-1133">Transmembrane helix</keyword>
<organism evidence="7 8">
    <name type="scientific">Mobilisporobacter senegalensis</name>
    <dbReference type="NCBI Taxonomy" id="1329262"/>
    <lineage>
        <taxon>Bacteria</taxon>
        <taxon>Bacillati</taxon>
        <taxon>Bacillota</taxon>
        <taxon>Clostridia</taxon>
        <taxon>Lachnospirales</taxon>
        <taxon>Lachnospiraceae</taxon>
        <taxon>Mobilisporobacter</taxon>
    </lineage>
</organism>
<dbReference type="CDD" id="cd06581">
    <property type="entry name" value="TM_PBP1_LivM_like"/>
    <property type="match status" value="1"/>
</dbReference>
<keyword evidence="3 6" id="KW-0812">Transmembrane</keyword>
<dbReference type="Proteomes" id="UP000273083">
    <property type="component" value="Unassembled WGS sequence"/>
</dbReference>
<dbReference type="InterPro" id="IPR043428">
    <property type="entry name" value="LivM-like"/>
</dbReference>
<evidence type="ECO:0000313" key="8">
    <source>
        <dbReference type="Proteomes" id="UP000273083"/>
    </source>
</evidence>
<evidence type="ECO:0000256" key="2">
    <source>
        <dbReference type="ARBA" id="ARBA00022475"/>
    </source>
</evidence>
<reference evidence="7 8" key="1">
    <citation type="submission" date="2018-11" db="EMBL/GenBank/DDBJ databases">
        <title>Genomic Encyclopedia of Type Strains, Phase IV (KMG-IV): sequencing the most valuable type-strain genomes for metagenomic binning, comparative biology and taxonomic classification.</title>
        <authorList>
            <person name="Goeker M."/>
        </authorList>
    </citation>
    <scope>NUCLEOTIDE SEQUENCE [LARGE SCALE GENOMIC DNA]</scope>
    <source>
        <strain evidence="7 8">DSM 26537</strain>
    </source>
</reference>
<accession>A0A3N1XPK5</accession>
<dbReference type="GO" id="GO:0015658">
    <property type="term" value="F:branched-chain amino acid transmembrane transporter activity"/>
    <property type="evidence" value="ECO:0007669"/>
    <property type="project" value="InterPro"/>
</dbReference>
<dbReference type="RefSeq" id="WP_243115329.1">
    <property type="nucleotide sequence ID" value="NZ_RJVG01000004.1"/>
</dbReference>
<feature type="transmembrane region" description="Helical" evidence="6">
    <location>
        <begin position="103"/>
        <end position="128"/>
    </location>
</feature>
<evidence type="ECO:0000256" key="4">
    <source>
        <dbReference type="ARBA" id="ARBA00022989"/>
    </source>
</evidence>
<dbReference type="PANTHER" id="PTHR30482:SF10">
    <property type="entry name" value="HIGH-AFFINITY BRANCHED-CHAIN AMINO ACID TRANSPORT PROTEIN BRAE"/>
    <property type="match status" value="1"/>
</dbReference>
<dbReference type="PANTHER" id="PTHR30482">
    <property type="entry name" value="HIGH-AFFINITY BRANCHED-CHAIN AMINO ACID TRANSPORT SYSTEM PERMEASE"/>
    <property type="match status" value="1"/>
</dbReference>
<keyword evidence="8" id="KW-1185">Reference proteome</keyword>
<feature type="transmembrane region" description="Helical" evidence="6">
    <location>
        <begin position="262"/>
        <end position="287"/>
    </location>
</feature>
<evidence type="ECO:0000256" key="5">
    <source>
        <dbReference type="ARBA" id="ARBA00023136"/>
    </source>
</evidence>
<evidence type="ECO:0000313" key="7">
    <source>
        <dbReference type="EMBL" id="ROR28604.1"/>
    </source>
</evidence>
<dbReference type="InterPro" id="IPR001851">
    <property type="entry name" value="ABC_transp_permease"/>
</dbReference>
<keyword evidence="5 6" id="KW-0472">Membrane</keyword>
<feature type="transmembrane region" description="Helical" evidence="6">
    <location>
        <begin position="177"/>
        <end position="195"/>
    </location>
</feature>
<evidence type="ECO:0000256" key="3">
    <source>
        <dbReference type="ARBA" id="ARBA00022692"/>
    </source>
</evidence>
<name>A0A3N1XPK5_9FIRM</name>
<evidence type="ECO:0000256" key="6">
    <source>
        <dbReference type="SAM" id="Phobius"/>
    </source>
</evidence>
<feature type="transmembrane region" description="Helical" evidence="6">
    <location>
        <begin position="20"/>
        <end position="37"/>
    </location>
</feature>
<dbReference type="GO" id="GO:0005886">
    <property type="term" value="C:plasma membrane"/>
    <property type="evidence" value="ECO:0007669"/>
    <property type="project" value="UniProtKB-SubCell"/>
</dbReference>
<proteinExistence type="predicted"/>
<dbReference type="AlphaFoldDB" id="A0A3N1XPK5"/>
<comment type="subcellular location">
    <subcellularLocation>
        <location evidence="1">Cell membrane</location>
        <topology evidence="1">Multi-pass membrane protein</topology>
    </subcellularLocation>
</comment>
<dbReference type="EMBL" id="RJVG01000004">
    <property type="protein sequence ID" value="ROR28604.1"/>
    <property type="molecule type" value="Genomic_DNA"/>
</dbReference>
<sequence length="339" mass="36689">MGEHKMKKSNKYTLFTKSNLLKILLVLAIYLVVYVIVSQNLLLRQYRSVLVLIGVNVILAVSLNLITGFLGELSLGHAGFMMIGAYASAIFSKYLLGVSPNVSAFIAVLLALLIGGLTAALAGVIVGIPVLRLRGDYLAIVTLAFGEIVRSLSENLKITNGATGLSGIETFTNYKHFTYAFVIMVIAVVVISNMIRSRQGRAILSVRENHIAAESMGINISRFKLLAFVVGSFFAGIAGVIHAHNQGSIFPNEAGYNKSIDILVIVVLGGMGNIKGSIIAAIILTILPELLRDAADYRQLLYAIVLIVMMIVNSSDKFTAIKNNMLHRLPKVNLQKKGE</sequence>
<feature type="transmembrane region" description="Helical" evidence="6">
    <location>
        <begin position="49"/>
        <end position="71"/>
    </location>
</feature>
<protein>
    <submittedName>
        <fullName evidence="7">Branched-chain amino acid transport system permease protein</fullName>
    </submittedName>
</protein>
<comment type="caution">
    <text evidence="7">The sequence shown here is derived from an EMBL/GenBank/DDBJ whole genome shotgun (WGS) entry which is preliminary data.</text>
</comment>
<dbReference type="Pfam" id="PF02653">
    <property type="entry name" value="BPD_transp_2"/>
    <property type="match status" value="1"/>
</dbReference>
<gene>
    <name evidence="7" type="ORF">EDD66_104191</name>
</gene>